<proteinExistence type="predicted"/>
<organism evidence="1 2">
    <name type="scientific">Clostridium disporicum</name>
    <dbReference type="NCBI Taxonomy" id="84024"/>
    <lineage>
        <taxon>Bacteria</taxon>
        <taxon>Bacillati</taxon>
        <taxon>Bacillota</taxon>
        <taxon>Clostridia</taxon>
        <taxon>Eubacteriales</taxon>
        <taxon>Clostridiaceae</taxon>
        <taxon>Clostridium</taxon>
    </lineage>
</organism>
<protein>
    <submittedName>
        <fullName evidence="1">Uncharacterized protein</fullName>
    </submittedName>
</protein>
<dbReference type="EMBL" id="CYZV01000023">
    <property type="protein sequence ID" value="CUO39089.1"/>
    <property type="molecule type" value="Genomic_DNA"/>
</dbReference>
<evidence type="ECO:0000313" key="1">
    <source>
        <dbReference type="EMBL" id="CUO39089.1"/>
    </source>
</evidence>
<dbReference type="AlphaFoldDB" id="A0A174ERG3"/>
<sequence length="102" mass="11996">MIYRTINLFDINLQEDKTIMEKDFILRISSGIGCYNLKVKETKDGDIYYLFNDLMGTSINNFTREDLEKLNEIVPIDKGIGMFLFVEDWDMPLNMCDLILKK</sequence>
<dbReference type="RefSeq" id="WP_055276885.1">
    <property type="nucleotide sequence ID" value="NZ_CYZV01000023.1"/>
</dbReference>
<gene>
    <name evidence="1" type="ORF">ERS852470_02201</name>
</gene>
<name>A0A174ERG3_9CLOT</name>
<dbReference type="Proteomes" id="UP000095558">
    <property type="component" value="Unassembled WGS sequence"/>
</dbReference>
<reference evidence="1 2" key="1">
    <citation type="submission" date="2015-09" db="EMBL/GenBank/DDBJ databases">
        <authorList>
            <consortium name="Pathogen Informatics"/>
        </authorList>
    </citation>
    <scope>NUCLEOTIDE SEQUENCE [LARGE SCALE GENOMIC DNA]</scope>
    <source>
        <strain evidence="1 2">2789STDY5834855</strain>
    </source>
</reference>
<accession>A0A174ERG3</accession>
<evidence type="ECO:0000313" key="2">
    <source>
        <dbReference type="Proteomes" id="UP000095558"/>
    </source>
</evidence>